<accession>A0A3M0KV82</accession>
<feature type="region of interest" description="Disordered" evidence="1">
    <location>
        <begin position="110"/>
        <end position="133"/>
    </location>
</feature>
<feature type="region of interest" description="Disordered" evidence="1">
    <location>
        <begin position="52"/>
        <end position="75"/>
    </location>
</feature>
<dbReference type="AlphaFoldDB" id="A0A3M0KV82"/>
<name>A0A3M0KV82_HIRRU</name>
<sequence>MSEDNGQEELKVTQVSIGARNEREGAENLQVTAWLSLLLLLSCSKGLPGKFQHGTTAEEHQGQEQQRGGKAIPANPWDSCATPQNGMGMSLQRGRSSIPGKGFQRGFMTRRGEGDSAPLPCSGETPPAELPPALGPTAGGCGAAGESPEESTEMLQELEPLCSGARLGELGVLTWRGEGSRETSEPLPGPKEAPGELERGLGQGMEGQDTGNGFKLEKGKFRWDIGKKSSPVRVERPWHKVPGEAVAVPGFLASPRPGWMGSNLG</sequence>
<evidence type="ECO:0000313" key="3">
    <source>
        <dbReference type="Proteomes" id="UP000269221"/>
    </source>
</evidence>
<dbReference type="Proteomes" id="UP000269221">
    <property type="component" value="Unassembled WGS sequence"/>
</dbReference>
<evidence type="ECO:0000256" key="1">
    <source>
        <dbReference type="SAM" id="MobiDB-lite"/>
    </source>
</evidence>
<comment type="caution">
    <text evidence="2">The sequence shown here is derived from an EMBL/GenBank/DDBJ whole genome shotgun (WGS) entry which is preliminary data.</text>
</comment>
<keyword evidence="3" id="KW-1185">Reference proteome</keyword>
<dbReference type="EMBL" id="QRBI01000099">
    <property type="protein sequence ID" value="RMC17055.1"/>
    <property type="molecule type" value="Genomic_DNA"/>
</dbReference>
<reference evidence="2 3" key="1">
    <citation type="submission" date="2018-07" db="EMBL/GenBank/DDBJ databases">
        <title>A high quality draft genome assembly of the barn swallow (H. rustica rustica).</title>
        <authorList>
            <person name="Formenti G."/>
            <person name="Chiara M."/>
            <person name="Poveda L."/>
            <person name="Francoijs K.-J."/>
            <person name="Bonisoli-Alquati A."/>
            <person name="Canova L."/>
            <person name="Gianfranceschi L."/>
            <person name="Horner D.S."/>
            <person name="Saino N."/>
        </authorList>
    </citation>
    <scope>NUCLEOTIDE SEQUENCE [LARGE SCALE GENOMIC DNA]</scope>
    <source>
        <strain evidence="2">Chelidonia</strain>
        <tissue evidence="2">Blood</tissue>
    </source>
</reference>
<protein>
    <submittedName>
        <fullName evidence="2">Uncharacterized protein</fullName>
    </submittedName>
</protein>
<proteinExistence type="predicted"/>
<organism evidence="2 3">
    <name type="scientific">Hirundo rustica rustica</name>
    <dbReference type="NCBI Taxonomy" id="333673"/>
    <lineage>
        <taxon>Eukaryota</taxon>
        <taxon>Metazoa</taxon>
        <taxon>Chordata</taxon>
        <taxon>Craniata</taxon>
        <taxon>Vertebrata</taxon>
        <taxon>Euteleostomi</taxon>
        <taxon>Archelosauria</taxon>
        <taxon>Archosauria</taxon>
        <taxon>Dinosauria</taxon>
        <taxon>Saurischia</taxon>
        <taxon>Theropoda</taxon>
        <taxon>Coelurosauria</taxon>
        <taxon>Aves</taxon>
        <taxon>Neognathae</taxon>
        <taxon>Neoaves</taxon>
        <taxon>Telluraves</taxon>
        <taxon>Australaves</taxon>
        <taxon>Passeriformes</taxon>
        <taxon>Sylvioidea</taxon>
        <taxon>Hirundinidae</taxon>
        <taxon>Hirundo</taxon>
    </lineage>
</organism>
<gene>
    <name evidence="2" type="ORF">DUI87_05628</name>
</gene>
<dbReference type="OrthoDB" id="289038at2759"/>
<feature type="region of interest" description="Disordered" evidence="1">
    <location>
        <begin position="177"/>
        <end position="218"/>
    </location>
</feature>
<evidence type="ECO:0000313" key="2">
    <source>
        <dbReference type="EMBL" id="RMC17055.1"/>
    </source>
</evidence>